<organism evidence="1">
    <name type="scientific">marine sediment metagenome</name>
    <dbReference type="NCBI Taxonomy" id="412755"/>
    <lineage>
        <taxon>unclassified sequences</taxon>
        <taxon>metagenomes</taxon>
        <taxon>ecological metagenomes</taxon>
    </lineage>
</organism>
<evidence type="ECO:0008006" key="2">
    <source>
        <dbReference type="Google" id="ProtNLM"/>
    </source>
</evidence>
<dbReference type="EMBL" id="LAZR01036317">
    <property type="protein sequence ID" value="KKL25162.1"/>
    <property type="molecule type" value="Genomic_DNA"/>
</dbReference>
<dbReference type="SUPFAM" id="SSF51126">
    <property type="entry name" value="Pectin lyase-like"/>
    <property type="match status" value="1"/>
</dbReference>
<accession>A0A0F9CFC0</accession>
<comment type="caution">
    <text evidence="1">The sequence shown here is derived from an EMBL/GenBank/DDBJ whole genome shotgun (WGS) entry which is preliminary data.</text>
</comment>
<proteinExistence type="predicted"/>
<reference evidence="1" key="1">
    <citation type="journal article" date="2015" name="Nature">
        <title>Complex archaea that bridge the gap between prokaryotes and eukaryotes.</title>
        <authorList>
            <person name="Spang A."/>
            <person name="Saw J.H."/>
            <person name="Jorgensen S.L."/>
            <person name="Zaremba-Niedzwiedzka K."/>
            <person name="Martijn J."/>
            <person name="Lind A.E."/>
            <person name="van Eijk R."/>
            <person name="Schleper C."/>
            <person name="Guy L."/>
            <person name="Ettema T.J."/>
        </authorList>
    </citation>
    <scope>NUCLEOTIDE SEQUENCE</scope>
</reference>
<dbReference type="Gene3D" id="2.160.20.10">
    <property type="entry name" value="Single-stranded right-handed beta-helix, Pectin lyase-like"/>
    <property type="match status" value="1"/>
</dbReference>
<dbReference type="AlphaFoldDB" id="A0A0F9CFC0"/>
<gene>
    <name evidence="1" type="ORF">LCGC14_2408080</name>
</gene>
<evidence type="ECO:0000313" key="1">
    <source>
        <dbReference type="EMBL" id="KKL25162.1"/>
    </source>
</evidence>
<dbReference type="InterPro" id="IPR012334">
    <property type="entry name" value="Pectin_lyas_fold"/>
</dbReference>
<sequence>MATFGDKIYEFGGVPIGGQFSTEPNSTFFLKASGSDGKDGKKPSNAVLTLARAHLVMPADKNAVVYLVSESNSAGSTTIRIEGATQTWSKDGTHIVGVSSGGMFGSRARISGTADTADVSPLMEWSADNGSMKNIHLFYGENDAGDLGAFQVSGERNYFYNCHFAGIGNATQDATDAYSLSLTGDENMFERCVIGLDTVGRGTASNSEIQLVTGQTATRNIFKDCIILTNADAAGHQFIKSTGDLSLDRFLMFDNCNFINSGVNAGGATMTEAFDLSTTMGGTIILKDCSLFGCTEWDAGDGGDIQIVGASGIATTSGIGLEPAV</sequence>
<name>A0A0F9CFC0_9ZZZZ</name>
<dbReference type="InterPro" id="IPR011050">
    <property type="entry name" value="Pectin_lyase_fold/virulence"/>
</dbReference>
<protein>
    <recommendedName>
        <fullName evidence="2">Right handed beta helix domain-containing protein</fullName>
    </recommendedName>
</protein>